<dbReference type="InterPro" id="IPR020904">
    <property type="entry name" value="Sc_DH/Rdtase_CS"/>
</dbReference>
<dbReference type="InterPro" id="IPR002347">
    <property type="entry name" value="SDR_fam"/>
</dbReference>
<dbReference type="GO" id="GO:0016491">
    <property type="term" value="F:oxidoreductase activity"/>
    <property type="evidence" value="ECO:0007669"/>
    <property type="project" value="UniProtKB-KW"/>
</dbReference>
<protein>
    <submittedName>
        <fullName evidence="3">Tropinone reductase-like 1</fullName>
    </submittedName>
</protein>
<keyword evidence="2" id="KW-0560">Oxidoreductase</keyword>
<keyword evidence="4" id="KW-1185">Reference proteome</keyword>
<dbReference type="PRINTS" id="PR00080">
    <property type="entry name" value="SDRFAMILY"/>
</dbReference>
<dbReference type="PRINTS" id="PR00081">
    <property type="entry name" value="GDHRDH"/>
</dbReference>
<gene>
    <name evidence="3" type="primary">TPRL1_1</name>
    <name evidence="3" type="ORF">CFP56_043153</name>
</gene>
<feature type="non-terminal residue" evidence="3">
    <location>
        <position position="1"/>
    </location>
</feature>
<comment type="similarity">
    <text evidence="1">Belongs to the short-chain dehydrogenases/reductases (SDR) family.</text>
</comment>
<dbReference type="EMBL" id="PKMF04000092">
    <property type="protein sequence ID" value="KAK7851005.1"/>
    <property type="molecule type" value="Genomic_DNA"/>
</dbReference>
<dbReference type="FunFam" id="3.40.50.720:FF:000084">
    <property type="entry name" value="Short-chain dehydrogenase reductase"/>
    <property type="match status" value="2"/>
</dbReference>
<evidence type="ECO:0000313" key="3">
    <source>
        <dbReference type="EMBL" id="KAK7851005.1"/>
    </source>
</evidence>
<sequence>KLDENVSYIHCDVTNEDYICNLIDTTVAKHGQLNIIYNNAGIADSLVGRILDTKKSDLERVTSVNLVGSFLGAKYPTRVMVPQRKGCILFTTSAATAIAGVSSHAFAASKCPILGVTRGLAAELGQYGVRVNCVSQNPVLGTGLYAEMSEDNTSKAEFELSNLFSNLKGQILKVEDVARAALYLARDEANNISGLNLLVDGGLDGKVAIITGGASGIGASTVHLFHEHGAKVVIADVQDNLGQEIADKLGKNVSYIHCDVTNEDDICNLIDTTVAKHGQLDIMYNNAGIIDSPSPLGRILDTKKSDLERTISVNLVGSFLGAKHAARVMVPQRKGCILFTSSAASAIAGISSHAYAASKWAIVGVAKGLAAELGEYGIRVNCVSPFAVLGTGMSPEMSEADKYEAEFGLSNYIGNLKGQILKAEDVARAALYLASDEANYISGLNLLVDGGYSVVNPNLVNIVSGSMG</sequence>
<accession>A0AAW0LIL1</accession>
<name>A0AAW0LIL1_QUESU</name>
<comment type="caution">
    <text evidence="3">The sequence shown here is derived from an EMBL/GenBank/DDBJ whole genome shotgun (WGS) entry which is preliminary data.</text>
</comment>
<proteinExistence type="inferred from homology"/>
<dbReference type="SUPFAM" id="SSF51735">
    <property type="entry name" value="NAD(P)-binding Rossmann-fold domains"/>
    <property type="match status" value="2"/>
</dbReference>
<evidence type="ECO:0000313" key="4">
    <source>
        <dbReference type="Proteomes" id="UP000237347"/>
    </source>
</evidence>
<dbReference type="InterPro" id="IPR036291">
    <property type="entry name" value="NAD(P)-bd_dom_sf"/>
</dbReference>
<dbReference type="PROSITE" id="PS00061">
    <property type="entry name" value="ADH_SHORT"/>
    <property type="match status" value="1"/>
</dbReference>
<dbReference type="PANTHER" id="PTHR43180">
    <property type="entry name" value="3-OXOACYL-(ACYL-CARRIER-PROTEIN) REDUCTASE (AFU_ORTHOLOGUE AFUA_6G11210)"/>
    <property type="match status" value="1"/>
</dbReference>
<evidence type="ECO:0000256" key="1">
    <source>
        <dbReference type="ARBA" id="ARBA00006484"/>
    </source>
</evidence>
<organism evidence="3 4">
    <name type="scientific">Quercus suber</name>
    <name type="common">Cork oak</name>
    <dbReference type="NCBI Taxonomy" id="58331"/>
    <lineage>
        <taxon>Eukaryota</taxon>
        <taxon>Viridiplantae</taxon>
        <taxon>Streptophyta</taxon>
        <taxon>Embryophyta</taxon>
        <taxon>Tracheophyta</taxon>
        <taxon>Spermatophyta</taxon>
        <taxon>Magnoliopsida</taxon>
        <taxon>eudicotyledons</taxon>
        <taxon>Gunneridae</taxon>
        <taxon>Pentapetalae</taxon>
        <taxon>rosids</taxon>
        <taxon>fabids</taxon>
        <taxon>Fagales</taxon>
        <taxon>Fagaceae</taxon>
        <taxon>Quercus</taxon>
    </lineage>
</organism>
<dbReference type="PANTHER" id="PTHR43180:SF37">
    <property type="entry name" value="TROPINONE REDUCTASE-LIKE 2"/>
    <property type="match status" value="1"/>
</dbReference>
<dbReference type="Gene3D" id="3.40.50.720">
    <property type="entry name" value="NAD(P)-binding Rossmann-like Domain"/>
    <property type="match status" value="2"/>
</dbReference>
<dbReference type="AlphaFoldDB" id="A0AAW0LIL1"/>
<dbReference type="Pfam" id="PF13561">
    <property type="entry name" value="adh_short_C2"/>
    <property type="match status" value="2"/>
</dbReference>
<evidence type="ECO:0000256" key="2">
    <source>
        <dbReference type="ARBA" id="ARBA00023002"/>
    </source>
</evidence>
<dbReference type="Proteomes" id="UP000237347">
    <property type="component" value="Unassembled WGS sequence"/>
</dbReference>
<reference evidence="3 4" key="1">
    <citation type="journal article" date="2018" name="Sci. Data">
        <title>The draft genome sequence of cork oak.</title>
        <authorList>
            <person name="Ramos A.M."/>
            <person name="Usie A."/>
            <person name="Barbosa P."/>
            <person name="Barros P.M."/>
            <person name="Capote T."/>
            <person name="Chaves I."/>
            <person name="Simoes F."/>
            <person name="Abreu I."/>
            <person name="Carrasquinho I."/>
            <person name="Faro C."/>
            <person name="Guimaraes J.B."/>
            <person name="Mendonca D."/>
            <person name="Nobrega F."/>
            <person name="Rodrigues L."/>
            <person name="Saibo N.J.M."/>
            <person name="Varela M.C."/>
            <person name="Egas C."/>
            <person name="Matos J."/>
            <person name="Miguel C.M."/>
            <person name="Oliveira M.M."/>
            <person name="Ricardo C.P."/>
            <person name="Goncalves S."/>
        </authorList>
    </citation>
    <scope>NUCLEOTIDE SEQUENCE [LARGE SCALE GENOMIC DNA]</scope>
    <source>
        <strain evidence="4">cv. HL8</strain>
    </source>
</reference>